<dbReference type="PANTHER" id="PTHR19848:SF8">
    <property type="entry name" value="F-BOX AND WD REPEAT DOMAIN CONTAINING 7"/>
    <property type="match status" value="1"/>
</dbReference>
<dbReference type="PROSITE" id="PS50082">
    <property type="entry name" value="WD_REPEATS_2"/>
    <property type="match status" value="5"/>
</dbReference>
<dbReference type="Pfam" id="PF00400">
    <property type="entry name" value="WD40"/>
    <property type="match status" value="5"/>
</dbReference>
<dbReference type="InterPro" id="IPR020472">
    <property type="entry name" value="WD40_PAC1"/>
</dbReference>
<dbReference type="PROSITE" id="PS50294">
    <property type="entry name" value="WD_REPEATS_REGION"/>
    <property type="match status" value="2"/>
</dbReference>
<comment type="caution">
    <text evidence="4">The sequence shown here is derived from an EMBL/GenBank/DDBJ whole genome shotgun (WGS) entry which is preliminary data.</text>
</comment>
<feature type="repeat" description="WD" evidence="3">
    <location>
        <begin position="208"/>
        <end position="230"/>
    </location>
</feature>
<dbReference type="Gene3D" id="2.130.10.10">
    <property type="entry name" value="YVTN repeat-like/Quinoprotein amine dehydrogenase"/>
    <property type="match status" value="2"/>
</dbReference>
<evidence type="ECO:0000256" key="3">
    <source>
        <dbReference type="PROSITE-ProRule" id="PRU00221"/>
    </source>
</evidence>
<evidence type="ECO:0000313" key="5">
    <source>
        <dbReference type="Proteomes" id="UP000023152"/>
    </source>
</evidence>
<sequence length="367" mass="41777">MNNRRPAVCSSSHDKTIRFWDFETSKEFQVLNGHAEWVAGITFSPFNNGRYLCSGSGDKTIRLWDVETSKSLHVFNGHTGGVWCVEFSPLQSNTSNDNKSNSVGVIGGNGYSICSGSYDNAIRSWDVETTKELTVLKGHEGCVRSVKYLQYETNTLCSGSDDKSIRLWDIRSNKEIHVFKGHTSNVNDIKCSPFVNNSDKATINSIIICSGSYDNTIRFWDIRTNKQLHVIKGNENEDSGIFSLQFSPLKNKERGNKNTDDCVCSVKAGKSKMLIDTFLILLTLMQMHFLHYIKSNSTWYFCCIWKQGHNQSKSYLFMLSFKDERDKKKNICNQVNRSTTTTDIKENKVMISTTNWIVIEHKKKVSL</sequence>
<evidence type="ECO:0000256" key="2">
    <source>
        <dbReference type="ARBA" id="ARBA00022737"/>
    </source>
</evidence>
<dbReference type="OrthoDB" id="273771at2759"/>
<evidence type="ECO:0000313" key="4">
    <source>
        <dbReference type="EMBL" id="ETO16695.1"/>
    </source>
</evidence>
<dbReference type="InterPro" id="IPR001680">
    <property type="entry name" value="WD40_rpt"/>
</dbReference>
<protein>
    <submittedName>
        <fullName evidence="4">WD-40 repeat protein</fullName>
    </submittedName>
</protein>
<keyword evidence="1 3" id="KW-0853">WD repeat</keyword>
<feature type="repeat" description="WD" evidence="3">
    <location>
        <begin position="109"/>
        <end position="135"/>
    </location>
</feature>
<dbReference type="Proteomes" id="UP000023152">
    <property type="component" value="Unassembled WGS sequence"/>
</dbReference>
<gene>
    <name evidence="4" type="ORF">RFI_20640</name>
</gene>
<feature type="repeat" description="WD" evidence="3">
    <location>
        <begin position="136"/>
        <end position="178"/>
    </location>
</feature>
<proteinExistence type="predicted"/>
<name>X6MU95_RETFI</name>
<dbReference type="InterPro" id="IPR019775">
    <property type="entry name" value="WD40_repeat_CS"/>
</dbReference>
<dbReference type="EMBL" id="ASPP01017940">
    <property type="protein sequence ID" value="ETO16695.1"/>
    <property type="molecule type" value="Genomic_DNA"/>
</dbReference>
<accession>X6MU95</accession>
<dbReference type="SUPFAM" id="SSF50978">
    <property type="entry name" value="WD40 repeat-like"/>
    <property type="match status" value="1"/>
</dbReference>
<dbReference type="InterPro" id="IPR015943">
    <property type="entry name" value="WD40/YVTN_repeat-like_dom_sf"/>
</dbReference>
<reference evidence="4 5" key="1">
    <citation type="journal article" date="2013" name="Curr. Biol.">
        <title>The Genome of the Foraminiferan Reticulomyxa filosa.</title>
        <authorList>
            <person name="Glockner G."/>
            <person name="Hulsmann N."/>
            <person name="Schleicher M."/>
            <person name="Noegel A.A."/>
            <person name="Eichinger L."/>
            <person name="Gallinger C."/>
            <person name="Pawlowski J."/>
            <person name="Sierra R."/>
            <person name="Euteneuer U."/>
            <person name="Pillet L."/>
            <person name="Moustafa A."/>
            <person name="Platzer M."/>
            <person name="Groth M."/>
            <person name="Szafranski K."/>
            <person name="Schliwa M."/>
        </authorList>
    </citation>
    <scope>NUCLEOTIDE SEQUENCE [LARGE SCALE GENOMIC DNA]</scope>
</reference>
<dbReference type="PANTHER" id="PTHR19848">
    <property type="entry name" value="WD40 REPEAT PROTEIN"/>
    <property type="match status" value="1"/>
</dbReference>
<dbReference type="PRINTS" id="PR00320">
    <property type="entry name" value="GPROTEINBRPT"/>
</dbReference>
<dbReference type="InterPro" id="IPR036322">
    <property type="entry name" value="WD40_repeat_dom_sf"/>
</dbReference>
<dbReference type="PROSITE" id="PS00678">
    <property type="entry name" value="WD_REPEATS_1"/>
    <property type="match status" value="4"/>
</dbReference>
<keyword evidence="2" id="KW-0677">Repeat</keyword>
<dbReference type="AlphaFoldDB" id="X6MU95"/>
<organism evidence="4 5">
    <name type="scientific">Reticulomyxa filosa</name>
    <dbReference type="NCBI Taxonomy" id="46433"/>
    <lineage>
        <taxon>Eukaryota</taxon>
        <taxon>Sar</taxon>
        <taxon>Rhizaria</taxon>
        <taxon>Retaria</taxon>
        <taxon>Foraminifera</taxon>
        <taxon>Monothalamids</taxon>
        <taxon>Reticulomyxidae</taxon>
        <taxon>Reticulomyxa</taxon>
    </lineage>
</organism>
<evidence type="ECO:0000256" key="1">
    <source>
        <dbReference type="ARBA" id="ARBA00022574"/>
    </source>
</evidence>
<dbReference type="SMART" id="SM00320">
    <property type="entry name" value="WD40"/>
    <property type="match status" value="5"/>
</dbReference>
<feature type="repeat" description="WD" evidence="3">
    <location>
        <begin position="1"/>
        <end position="30"/>
    </location>
</feature>
<keyword evidence="5" id="KW-1185">Reference proteome</keyword>
<feature type="repeat" description="WD" evidence="3">
    <location>
        <begin position="31"/>
        <end position="74"/>
    </location>
</feature>
<dbReference type="CDD" id="cd00200">
    <property type="entry name" value="WD40"/>
    <property type="match status" value="1"/>
</dbReference>